<dbReference type="AlphaFoldDB" id="A0A372LT34"/>
<dbReference type="InterPro" id="IPR013830">
    <property type="entry name" value="SGNH_hydro"/>
</dbReference>
<dbReference type="Pfam" id="PF13472">
    <property type="entry name" value="Lipase_GDSL_2"/>
    <property type="match status" value="1"/>
</dbReference>
<dbReference type="PANTHER" id="PTHR30383">
    <property type="entry name" value="THIOESTERASE 1/PROTEASE 1/LYSOPHOSPHOLIPASE L1"/>
    <property type="match status" value="1"/>
</dbReference>
<name>A0A372LT34_9BACI</name>
<dbReference type="GO" id="GO:0004622">
    <property type="term" value="F:phosphatidylcholine lysophospholipase activity"/>
    <property type="evidence" value="ECO:0007669"/>
    <property type="project" value="TreeGrafter"/>
</dbReference>
<dbReference type="EMBL" id="QVTE01000008">
    <property type="protein sequence ID" value="RFU70960.1"/>
    <property type="molecule type" value="Genomic_DNA"/>
</dbReference>
<keyword evidence="3" id="KW-1185">Reference proteome</keyword>
<gene>
    <name evidence="2" type="ORF">D0469_03160</name>
</gene>
<dbReference type="SUPFAM" id="SSF52266">
    <property type="entry name" value="SGNH hydrolase"/>
    <property type="match status" value="1"/>
</dbReference>
<comment type="caution">
    <text evidence="2">The sequence shown here is derived from an EMBL/GenBank/DDBJ whole genome shotgun (WGS) entry which is preliminary data.</text>
</comment>
<accession>A0A372LT34</accession>
<evidence type="ECO:0000313" key="2">
    <source>
        <dbReference type="EMBL" id="RFU70960.1"/>
    </source>
</evidence>
<protein>
    <recommendedName>
        <fullName evidence="1">SGNH hydrolase-type esterase domain-containing protein</fullName>
    </recommendedName>
</protein>
<feature type="domain" description="SGNH hydrolase-type esterase" evidence="1">
    <location>
        <begin position="45"/>
        <end position="232"/>
    </location>
</feature>
<dbReference type="Gene3D" id="3.40.50.1110">
    <property type="entry name" value="SGNH hydrolase"/>
    <property type="match status" value="1"/>
</dbReference>
<reference evidence="2 3" key="1">
    <citation type="submission" date="2018-08" db="EMBL/GenBank/DDBJ databases">
        <title>Bacillus chawlae sp. nov., Bacillus glennii sp. nov., and Bacillus saganii sp. nov. Isolated from the Vehicle Assembly Building at Kennedy Space Center where the Viking Spacecraft were Assembled.</title>
        <authorList>
            <person name="Seuylemezian A."/>
            <person name="Vaishampayan P."/>
        </authorList>
    </citation>
    <scope>NUCLEOTIDE SEQUENCE [LARGE SCALE GENOMIC DNA]</scope>
    <source>
        <strain evidence="2 3">V47-23a</strain>
    </source>
</reference>
<dbReference type="InterPro" id="IPR051532">
    <property type="entry name" value="Ester_Hydrolysis_Enzymes"/>
</dbReference>
<dbReference type="InterPro" id="IPR036514">
    <property type="entry name" value="SGNH_hydro_sf"/>
</dbReference>
<proteinExistence type="predicted"/>
<dbReference type="PANTHER" id="PTHR30383:SF5">
    <property type="entry name" value="SGNH HYDROLASE-TYPE ESTERASE DOMAIN-CONTAINING PROTEIN"/>
    <property type="match status" value="1"/>
</dbReference>
<organism evidence="2 3">
    <name type="scientific">Peribacillus saganii</name>
    <dbReference type="NCBI Taxonomy" id="2303992"/>
    <lineage>
        <taxon>Bacteria</taxon>
        <taxon>Bacillati</taxon>
        <taxon>Bacillota</taxon>
        <taxon>Bacilli</taxon>
        <taxon>Bacillales</taxon>
        <taxon>Bacillaceae</taxon>
        <taxon>Peribacillus</taxon>
    </lineage>
</organism>
<evidence type="ECO:0000259" key="1">
    <source>
        <dbReference type="Pfam" id="PF13472"/>
    </source>
</evidence>
<sequence length="245" mass="28433">MVLNKHKRRFRMNKLAISLLLLIGIATVWFYQEMQRTNNHPVVIAFGDSLTEGFGDIHGEGYIDGLEKELNSQEGHQPYRIWNYGIVGQESSGVLKQLNDTRIVSKLGEAEHFIVFIGTNDLLHNNGGDFAPLNEKKIKEGKDQYVENLKKILSILQNENIQAKIAVLGLYNPYPDDKEIEKEIDKWNHTTQQLIKNNERITYVPTNDLFKNKYKSKYFSDSLHLNEKGYKIISRRIMERYDFGV</sequence>
<dbReference type="Proteomes" id="UP000264541">
    <property type="component" value="Unassembled WGS sequence"/>
</dbReference>
<evidence type="ECO:0000313" key="3">
    <source>
        <dbReference type="Proteomes" id="UP000264541"/>
    </source>
</evidence>